<keyword evidence="7" id="KW-0812">Transmembrane</keyword>
<feature type="transmembrane region" description="Helical" evidence="7">
    <location>
        <begin position="237"/>
        <end position="255"/>
    </location>
</feature>
<feature type="transmembrane region" description="Helical" evidence="7">
    <location>
        <begin position="261"/>
        <end position="279"/>
    </location>
</feature>
<comment type="caution">
    <text evidence="9">The sequence shown here is derived from an EMBL/GenBank/DDBJ whole genome shotgun (WGS) entry which is preliminary data.</text>
</comment>
<dbReference type="Pfam" id="PF02518">
    <property type="entry name" value="HATPase_c"/>
    <property type="match status" value="1"/>
</dbReference>
<evidence type="ECO:0000256" key="2">
    <source>
        <dbReference type="ARBA" id="ARBA00012438"/>
    </source>
</evidence>
<dbReference type="InterPro" id="IPR031621">
    <property type="entry name" value="HisKA_7TM"/>
</dbReference>
<accession>A0A1F6LH20</accession>
<dbReference type="InterPro" id="IPR036097">
    <property type="entry name" value="HisK_dim/P_sf"/>
</dbReference>
<dbReference type="InterPro" id="IPR050736">
    <property type="entry name" value="Sensor_HK_Regulatory"/>
</dbReference>
<gene>
    <name evidence="9" type="ORF">A2725_02800</name>
</gene>
<dbReference type="PRINTS" id="PR00344">
    <property type="entry name" value="BCTRLSENSOR"/>
</dbReference>
<evidence type="ECO:0000256" key="6">
    <source>
        <dbReference type="ARBA" id="ARBA00023012"/>
    </source>
</evidence>
<feature type="transmembrane region" description="Helical" evidence="7">
    <location>
        <begin position="6"/>
        <end position="26"/>
    </location>
</feature>
<dbReference type="FunFam" id="3.30.565.10:FF:000006">
    <property type="entry name" value="Sensor histidine kinase WalK"/>
    <property type="match status" value="1"/>
</dbReference>
<feature type="transmembrane region" description="Helical" evidence="7">
    <location>
        <begin position="142"/>
        <end position="165"/>
    </location>
</feature>
<dbReference type="EC" id="2.7.13.3" evidence="2"/>
<dbReference type="Pfam" id="PF16927">
    <property type="entry name" value="HisKA_7TM"/>
    <property type="match status" value="1"/>
</dbReference>
<dbReference type="InterPro" id="IPR003594">
    <property type="entry name" value="HATPase_dom"/>
</dbReference>
<feature type="transmembrane region" description="Helical" evidence="7">
    <location>
        <begin position="177"/>
        <end position="199"/>
    </location>
</feature>
<feature type="transmembrane region" description="Helical" evidence="7">
    <location>
        <begin position="38"/>
        <end position="55"/>
    </location>
</feature>
<dbReference type="Gene3D" id="3.30.565.10">
    <property type="entry name" value="Histidine kinase-like ATPase, C-terminal domain"/>
    <property type="match status" value="1"/>
</dbReference>
<dbReference type="Gene3D" id="1.10.287.130">
    <property type="match status" value="1"/>
</dbReference>
<dbReference type="AlphaFoldDB" id="A0A1F6LH20"/>
<dbReference type="Pfam" id="PF00512">
    <property type="entry name" value="HisKA"/>
    <property type="match status" value="1"/>
</dbReference>
<evidence type="ECO:0000259" key="8">
    <source>
        <dbReference type="PROSITE" id="PS50109"/>
    </source>
</evidence>
<dbReference type="SMART" id="SM00387">
    <property type="entry name" value="HATPase_c"/>
    <property type="match status" value="1"/>
</dbReference>
<keyword evidence="7" id="KW-1133">Transmembrane helix</keyword>
<feature type="transmembrane region" description="Helical" evidence="7">
    <location>
        <begin position="67"/>
        <end position="91"/>
    </location>
</feature>
<evidence type="ECO:0000256" key="3">
    <source>
        <dbReference type="ARBA" id="ARBA00022553"/>
    </source>
</evidence>
<dbReference type="SUPFAM" id="SSF55874">
    <property type="entry name" value="ATPase domain of HSP90 chaperone/DNA topoisomerase II/histidine kinase"/>
    <property type="match status" value="1"/>
</dbReference>
<comment type="catalytic activity">
    <reaction evidence="1">
        <text>ATP + protein L-histidine = ADP + protein N-phospho-L-histidine.</text>
        <dbReference type="EC" id="2.7.13.3"/>
    </reaction>
</comment>
<dbReference type="EMBL" id="MFPS01000009">
    <property type="protein sequence ID" value="OGH58604.1"/>
    <property type="molecule type" value="Genomic_DNA"/>
</dbReference>
<evidence type="ECO:0000256" key="7">
    <source>
        <dbReference type="SAM" id="Phobius"/>
    </source>
</evidence>
<proteinExistence type="predicted"/>
<sequence length="543" mass="61979">MNLVVNTDLFIVGLAITGIAILGFLIYFNNKSSTTNKAFLLLSIFTILYNGFNYLTYKFLDPNVVIWLLRTTIFLAVWHSFFTFHLLYVFPEKKKMIPKFYKFFLLPFVITIAILTLTPLIFKEVMEFNGVRVSRVINGPFIFLFVMTAVGLNLSGVIVFILKILRSPKLQRRSLSFVLIGFFLTIFLILIFSLILPTFFGNSNFVTFGAAFSLPFLFFTYYAIVRHKLMNIKVVSTEFLVIGLSVAVLFEVITSNDLVTIFYKGSLFLLILSVGILLIQSVRKEVQQNEKLLHLAKSLETANLRLQELDRQKTEFLSIASHQLRTPISIIKGYIELIQDGAYGKITVKTKSILGDMDETNERLVKLIDEFLDISRIEQDRTKFSFEIHDMNELITSVVQEMTQRAKDKGLKIVWKPDKTKLDVCMDDEKIRHVVFNFIDNAIKYSERGLINVSAEVVGSNIKVKVKDNGIGFDKSDEVNFFQKFYRGKNVKNTNVGGTGLGIYVTKKFVEKHNGQVWAKSDGLGKGGEFGFKIPLKQKDQCL</sequence>
<dbReference type="InterPro" id="IPR005467">
    <property type="entry name" value="His_kinase_dom"/>
</dbReference>
<protein>
    <recommendedName>
        <fullName evidence="2">histidine kinase</fullName>
        <ecNumber evidence="2">2.7.13.3</ecNumber>
    </recommendedName>
</protein>
<dbReference type="SUPFAM" id="SSF47384">
    <property type="entry name" value="Homodimeric domain of signal transducing histidine kinase"/>
    <property type="match status" value="1"/>
</dbReference>
<dbReference type="Proteomes" id="UP000177067">
    <property type="component" value="Unassembled WGS sequence"/>
</dbReference>
<dbReference type="CDD" id="cd00075">
    <property type="entry name" value="HATPase"/>
    <property type="match status" value="1"/>
</dbReference>
<dbReference type="PROSITE" id="PS50109">
    <property type="entry name" value="HIS_KIN"/>
    <property type="match status" value="1"/>
</dbReference>
<evidence type="ECO:0000256" key="5">
    <source>
        <dbReference type="ARBA" id="ARBA00022777"/>
    </source>
</evidence>
<reference evidence="9 10" key="1">
    <citation type="journal article" date="2016" name="Nat. Commun.">
        <title>Thousands of microbial genomes shed light on interconnected biogeochemical processes in an aquifer system.</title>
        <authorList>
            <person name="Anantharaman K."/>
            <person name="Brown C.T."/>
            <person name="Hug L.A."/>
            <person name="Sharon I."/>
            <person name="Castelle C.J."/>
            <person name="Probst A.J."/>
            <person name="Thomas B.C."/>
            <person name="Singh A."/>
            <person name="Wilkins M.J."/>
            <person name="Karaoz U."/>
            <person name="Brodie E.L."/>
            <person name="Williams K.H."/>
            <person name="Hubbard S.S."/>
            <person name="Banfield J.F."/>
        </authorList>
    </citation>
    <scope>NUCLEOTIDE SEQUENCE [LARGE SCALE GENOMIC DNA]</scope>
</reference>
<keyword evidence="7" id="KW-0472">Membrane</keyword>
<dbReference type="InterPro" id="IPR004358">
    <property type="entry name" value="Sig_transdc_His_kin-like_C"/>
</dbReference>
<dbReference type="PANTHER" id="PTHR43711:SF31">
    <property type="entry name" value="HISTIDINE KINASE"/>
    <property type="match status" value="1"/>
</dbReference>
<feature type="domain" description="Histidine kinase" evidence="8">
    <location>
        <begin position="319"/>
        <end position="538"/>
    </location>
</feature>
<evidence type="ECO:0000313" key="9">
    <source>
        <dbReference type="EMBL" id="OGH58604.1"/>
    </source>
</evidence>
<feature type="transmembrane region" description="Helical" evidence="7">
    <location>
        <begin position="205"/>
        <end position="225"/>
    </location>
</feature>
<dbReference type="SMART" id="SM00388">
    <property type="entry name" value="HisKA"/>
    <property type="match status" value="1"/>
</dbReference>
<keyword evidence="4" id="KW-0808">Transferase</keyword>
<dbReference type="PANTHER" id="PTHR43711">
    <property type="entry name" value="TWO-COMPONENT HISTIDINE KINASE"/>
    <property type="match status" value="1"/>
</dbReference>
<keyword evidence="5" id="KW-0418">Kinase</keyword>
<evidence type="ECO:0000313" key="10">
    <source>
        <dbReference type="Proteomes" id="UP000177067"/>
    </source>
</evidence>
<dbReference type="InterPro" id="IPR003661">
    <property type="entry name" value="HisK_dim/P_dom"/>
</dbReference>
<evidence type="ECO:0000256" key="1">
    <source>
        <dbReference type="ARBA" id="ARBA00000085"/>
    </source>
</evidence>
<feature type="transmembrane region" description="Helical" evidence="7">
    <location>
        <begin position="103"/>
        <end position="122"/>
    </location>
</feature>
<dbReference type="GO" id="GO:0000155">
    <property type="term" value="F:phosphorelay sensor kinase activity"/>
    <property type="evidence" value="ECO:0007669"/>
    <property type="project" value="InterPro"/>
</dbReference>
<dbReference type="InterPro" id="IPR036890">
    <property type="entry name" value="HATPase_C_sf"/>
</dbReference>
<evidence type="ECO:0000256" key="4">
    <source>
        <dbReference type="ARBA" id="ARBA00022679"/>
    </source>
</evidence>
<organism evidence="9 10">
    <name type="scientific">Candidatus Magasanikbacteria bacterium RIFCSPHIGHO2_01_FULL_33_34</name>
    <dbReference type="NCBI Taxonomy" id="1798671"/>
    <lineage>
        <taxon>Bacteria</taxon>
        <taxon>Candidatus Magasanikiibacteriota</taxon>
    </lineage>
</organism>
<keyword evidence="3" id="KW-0597">Phosphoprotein</keyword>
<name>A0A1F6LH20_9BACT</name>
<keyword evidence="6" id="KW-0902">Two-component regulatory system</keyword>
<dbReference type="CDD" id="cd00082">
    <property type="entry name" value="HisKA"/>
    <property type="match status" value="1"/>
</dbReference>